<sequence>MLDCDPHRRGGGTARKRTRGVAMRNYGIIGTLVAIILVIVILRLLGII</sequence>
<evidence type="ECO:0000256" key="1">
    <source>
        <dbReference type="SAM" id="Phobius"/>
    </source>
</evidence>
<evidence type="ECO:0000313" key="2">
    <source>
        <dbReference type="EMBL" id="CAA9585538.1"/>
    </source>
</evidence>
<proteinExistence type="predicted"/>
<accession>A0A6J4VRM2</accession>
<name>A0A6J4VRM2_9BACT</name>
<protein>
    <submittedName>
        <fullName evidence="2">Uncharacterized protein</fullName>
    </submittedName>
</protein>
<dbReference type="AlphaFoldDB" id="A0A6J4VRM2"/>
<feature type="transmembrane region" description="Helical" evidence="1">
    <location>
        <begin position="25"/>
        <end position="45"/>
    </location>
</feature>
<keyword evidence="1" id="KW-0812">Transmembrane</keyword>
<reference evidence="2" key="1">
    <citation type="submission" date="2020-02" db="EMBL/GenBank/DDBJ databases">
        <authorList>
            <person name="Meier V. D."/>
        </authorList>
    </citation>
    <scope>NUCLEOTIDE SEQUENCE</scope>
    <source>
        <strain evidence="2">AVDCRST_MAG18</strain>
    </source>
</reference>
<organism evidence="2">
    <name type="scientific">uncultured Thermomicrobiales bacterium</name>
    <dbReference type="NCBI Taxonomy" id="1645740"/>
    <lineage>
        <taxon>Bacteria</taxon>
        <taxon>Pseudomonadati</taxon>
        <taxon>Thermomicrobiota</taxon>
        <taxon>Thermomicrobia</taxon>
        <taxon>Thermomicrobiales</taxon>
        <taxon>environmental samples</taxon>
    </lineage>
</organism>
<keyword evidence="1" id="KW-1133">Transmembrane helix</keyword>
<keyword evidence="1" id="KW-0472">Membrane</keyword>
<gene>
    <name evidence="2" type="ORF">AVDCRST_MAG18-3772</name>
</gene>
<dbReference type="EMBL" id="CADCWN010000298">
    <property type="protein sequence ID" value="CAA9585538.1"/>
    <property type="molecule type" value="Genomic_DNA"/>
</dbReference>